<dbReference type="CDD" id="cd17505">
    <property type="entry name" value="Ubl_SAMP1_like"/>
    <property type="match status" value="1"/>
</dbReference>
<name>A0A498H3B4_9EURY</name>
<reference evidence="1 2" key="1">
    <citation type="journal article" date="2015" name="Int. J. Syst. Evol. Microbiol.">
        <title>Methanoculleus taiwanensis sp. nov., a methanogen isolated from deep marine sediment at the deformation front area near Taiwan.</title>
        <authorList>
            <person name="Weng C.Y."/>
            <person name="Chen S.C."/>
            <person name="Lai M.C."/>
            <person name="Wu S.Y."/>
            <person name="Lin S."/>
            <person name="Yang T.F."/>
            <person name="Chen P.C."/>
        </authorList>
    </citation>
    <scope>NUCLEOTIDE SEQUENCE [LARGE SCALE GENOMIC DNA]</scope>
    <source>
        <strain evidence="1 2">CYW4</strain>
    </source>
</reference>
<organism evidence="1 2">
    <name type="scientific">Methanoculleus taiwanensis</name>
    <dbReference type="NCBI Taxonomy" id="1550565"/>
    <lineage>
        <taxon>Archaea</taxon>
        <taxon>Methanobacteriati</taxon>
        <taxon>Methanobacteriota</taxon>
        <taxon>Stenosarchaea group</taxon>
        <taxon>Methanomicrobia</taxon>
        <taxon>Methanomicrobiales</taxon>
        <taxon>Methanomicrobiaceae</taxon>
        <taxon>Methanoculleus</taxon>
    </lineage>
</organism>
<dbReference type="OrthoDB" id="98357at2157"/>
<accession>A0A498H3B4</accession>
<comment type="caution">
    <text evidence="1">The sequence shown here is derived from an EMBL/GenBank/DDBJ whole genome shotgun (WGS) entry which is preliminary data.</text>
</comment>
<dbReference type="InterPro" id="IPR054834">
    <property type="entry name" value="SAMP1_3"/>
</dbReference>
<dbReference type="InterPro" id="IPR003749">
    <property type="entry name" value="ThiS/MoaD-like"/>
</dbReference>
<proteinExistence type="predicted"/>
<dbReference type="NCBIfam" id="TIGR01687">
    <property type="entry name" value="moaD_arch"/>
    <property type="match status" value="1"/>
</dbReference>
<dbReference type="SUPFAM" id="SSF54285">
    <property type="entry name" value="MoaD/ThiS"/>
    <property type="match status" value="1"/>
</dbReference>
<dbReference type="InterPro" id="IPR010038">
    <property type="entry name" value="MoaD_arc-typ"/>
</dbReference>
<dbReference type="Proteomes" id="UP000290932">
    <property type="component" value="Unassembled WGS sequence"/>
</dbReference>
<gene>
    <name evidence="1" type="ORF">ABH15_02285</name>
</gene>
<evidence type="ECO:0000313" key="1">
    <source>
        <dbReference type="EMBL" id="RXE56987.1"/>
    </source>
</evidence>
<dbReference type="NCBIfam" id="NF041918">
    <property type="entry name" value="SAMP1"/>
    <property type="match status" value="1"/>
</dbReference>
<keyword evidence="2" id="KW-1185">Reference proteome</keyword>
<dbReference type="PANTHER" id="PTHR38031">
    <property type="entry name" value="SULFUR CARRIER PROTEIN SLR0821-RELATED"/>
    <property type="match status" value="1"/>
</dbReference>
<dbReference type="InterPro" id="IPR052045">
    <property type="entry name" value="Sulfur_Carrier/Prot_Modifier"/>
</dbReference>
<dbReference type="Gene3D" id="3.10.20.30">
    <property type="match status" value="1"/>
</dbReference>
<dbReference type="RefSeq" id="WP_128692740.1">
    <property type="nucleotide sequence ID" value="NZ_LHQS01000001.1"/>
</dbReference>
<dbReference type="PANTHER" id="PTHR38031:SF1">
    <property type="entry name" value="SULFUR CARRIER PROTEIN CYSO"/>
    <property type="match status" value="1"/>
</dbReference>
<sequence length="92" mass="9709">MHVTVKAFAGFREVMPREIAVGVPERATVGDLLDILTDRYPGLGAALFIDGGELRPYVNILKSGRNIHFTGGFATPLADGDIVTLFPPAAGG</sequence>
<dbReference type="AlphaFoldDB" id="A0A498H3B4"/>
<dbReference type="EMBL" id="LHQS01000001">
    <property type="protein sequence ID" value="RXE56987.1"/>
    <property type="molecule type" value="Genomic_DNA"/>
</dbReference>
<protein>
    <submittedName>
        <fullName evidence="1">Molybdenum cofactor biosynthesis protein MoaD</fullName>
    </submittedName>
</protein>
<dbReference type="InterPro" id="IPR016155">
    <property type="entry name" value="Mopterin_synth/thiamin_S_b"/>
</dbReference>
<dbReference type="Pfam" id="PF02597">
    <property type="entry name" value="ThiS"/>
    <property type="match status" value="1"/>
</dbReference>
<evidence type="ECO:0000313" key="2">
    <source>
        <dbReference type="Proteomes" id="UP000290932"/>
    </source>
</evidence>
<dbReference type="InterPro" id="IPR012675">
    <property type="entry name" value="Beta-grasp_dom_sf"/>
</dbReference>